<organism evidence="2 3">
    <name type="scientific">Podospora didyma</name>
    <dbReference type="NCBI Taxonomy" id="330526"/>
    <lineage>
        <taxon>Eukaryota</taxon>
        <taxon>Fungi</taxon>
        <taxon>Dikarya</taxon>
        <taxon>Ascomycota</taxon>
        <taxon>Pezizomycotina</taxon>
        <taxon>Sordariomycetes</taxon>
        <taxon>Sordariomycetidae</taxon>
        <taxon>Sordariales</taxon>
        <taxon>Podosporaceae</taxon>
        <taxon>Podospora</taxon>
    </lineage>
</organism>
<reference evidence="2" key="1">
    <citation type="journal article" date="2023" name="Mol. Phylogenet. Evol.">
        <title>Genome-scale phylogeny and comparative genomics of the fungal order Sordariales.</title>
        <authorList>
            <person name="Hensen N."/>
            <person name="Bonometti L."/>
            <person name="Westerberg I."/>
            <person name="Brannstrom I.O."/>
            <person name="Guillou S."/>
            <person name="Cros-Aarteil S."/>
            <person name="Calhoun S."/>
            <person name="Haridas S."/>
            <person name="Kuo A."/>
            <person name="Mondo S."/>
            <person name="Pangilinan J."/>
            <person name="Riley R."/>
            <person name="LaButti K."/>
            <person name="Andreopoulos B."/>
            <person name="Lipzen A."/>
            <person name="Chen C."/>
            <person name="Yan M."/>
            <person name="Daum C."/>
            <person name="Ng V."/>
            <person name="Clum A."/>
            <person name="Steindorff A."/>
            <person name="Ohm R.A."/>
            <person name="Martin F."/>
            <person name="Silar P."/>
            <person name="Natvig D.O."/>
            <person name="Lalanne C."/>
            <person name="Gautier V."/>
            <person name="Ament-Velasquez S.L."/>
            <person name="Kruys A."/>
            <person name="Hutchinson M.I."/>
            <person name="Powell A.J."/>
            <person name="Barry K."/>
            <person name="Miller A.N."/>
            <person name="Grigoriev I.V."/>
            <person name="Debuchy R."/>
            <person name="Gladieux P."/>
            <person name="Hiltunen Thoren M."/>
            <person name="Johannesson H."/>
        </authorList>
    </citation>
    <scope>NUCLEOTIDE SEQUENCE</scope>
    <source>
        <strain evidence="2">CBS 232.78</strain>
    </source>
</reference>
<evidence type="ECO:0000313" key="3">
    <source>
        <dbReference type="Proteomes" id="UP001285441"/>
    </source>
</evidence>
<comment type="caution">
    <text evidence="2">The sequence shown here is derived from an EMBL/GenBank/DDBJ whole genome shotgun (WGS) entry which is preliminary data.</text>
</comment>
<evidence type="ECO:0000256" key="1">
    <source>
        <dbReference type="SAM" id="MobiDB-lite"/>
    </source>
</evidence>
<proteinExistence type="predicted"/>
<accession>A0AAE0N2P8</accession>
<evidence type="ECO:0000313" key="2">
    <source>
        <dbReference type="EMBL" id="KAK3368532.1"/>
    </source>
</evidence>
<dbReference type="AlphaFoldDB" id="A0AAE0N2P8"/>
<protein>
    <submittedName>
        <fullName evidence="2">Uncharacterized protein</fullName>
    </submittedName>
</protein>
<keyword evidence="3" id="KW-1185">Reference proteome</keyword>
<sequence length="70" mass="7324">MASSRRSRNPTAREDSSHYLENPSKCGSMFNLNHADCDAAYNTRADSCGGGGSWVAANSAISAVRGSVVT</sequence>
<gene>
    <name evidence="2" type="ORF">B0H63DRAFT_528900</name>
</gene>
<reference evidence="2" key="2">
    <citation type="submission" date="2023-06" db="EMBL/GenBank/DDBJ databases">
        <authorList>
            <consortium name="Lawrence Berkeley National Laboratory"/>
            <person name="Haridas S."/>
            <person name="Hensen N."/>
            <person name="Bonometti L."/>
            <person name="Westerberg I."/>
            <person name="Brannstrom I.O."/>
            <person name="Guillou S."/>
            <person name="Cros-Aarteil S."/>
            <person name="Calhoun S."/>
            <person name="Kuo A."/>
            <person name="Mondo S."/>
            <person name="Pangilinan J."/>
            <person name="Riley R."/>
            <person name="LaButti K."/>
            <person name="Andreopoulos B."/>
            <person name="Lipzen A."/>
            <person name="Chen C."/>
            <person name="Yanf M."/>
            <person name="Daum C."/>
            <person name="Ng V."/>
            <person name="Clum A."/>
            <person name="Steindorff A."/>
            <person name="Ohm R."/>
            <person name="Martin F."/>
            <person name="Silar P."/>
            <person name="Natvig D."/>
            <person name="Lalanne C."/>
            <person name="Gautier V."/>
            <person name="Ament-velasquez S.L."/>
            <person name="Kruys A."/>
            <person name="Hutchinson M.I."/>
            <person name="Powell A.J."/>
            <person name="Barry K."/>
            <person name="Miller A.N."/>
            <person name="Grigoriev I.V."/>
            <person name="Debuchy R."/>
            <person name="Gladieux P."/>
            <person name="Thoren M.H."/>
            <person name="Johannesson H."/>
        </authorList>
    </citation>
    <scope>NUCLEOTIDE SEQUENCE</scope>
    <source>
        <strain evidence="2">CBS 232.78</strain>
    </source>
</reference>
<name>A0AAE0N2P8_9PEZI</name>
<dbReference type="Proteomes" id="UP001285441">
    <property type="component" value="Unassembled WGS sequence"/>
</dbReference>
<feature type="region of interest" description="Disordered" evidence="1">
    <location>
        <begin position="1"/>
        <end position="20"/>
    </location>
</feature>
<dbReference type="EMBL" id="JAULSW010000010">
    <property type="protein sequence ID" value="KAK3368532.1"/>
    <property type="molecule type" value="Genomic_DNA"/>
</dbReference>